<evidence type="ECO:0000256" key="8">
    <source>
        <dbReference type="ARBA" id="ARBA00022989"/>
    </source>
</evidence>
<dbReference type="InterPro" id="IPR049031">
    <property type="entry name" value="T2SSK_SAM-like_1st"/>
</dbReference>
<keyword evidence="8" id="KW-1133">Transmembrane helix</keyword>
<proteinExistence type="inferred from homology"/>
<evidence type="ECO:0000256" key="5">
    <source>
        <dbReference type="ARBA" id="ARBA00022519"/>
    </source>
</evidence>
<keyword evidence="12" id="KW-1185">Reference proteome</keyword>
<evidence type="ECO:0000256" key="2">
    <source>
        <dbReference type="ARBA" id="ARBA00007246"/>
    </source>
</evidence>
<dbReference type="InterPro" id="IPR038072">
    <property type="entry name" value="GspK_central_sf"/>
</dbReference>
<organism evidence="11 12">
    <name type="scientific">Thermomonas fusca</name>
    <dbReference type="NCBI Taxonomy" id="215690"/>
    <lineage>
        <taxon>Bacteria</taxon>
        <taxon>Pseudomonadati</taxon>
        <taxon>Pseudomonadota</taxon>
        <taxon>Gammaproteobacteria</taxon>
        <taxon>Lysobacterales</taxon>
        <taxon>Lysobacteraceae</taxon>
        <taxon>Thermomonas</taxon>
    </lineage>
</organism>
<comment type="similarity">
    <text evidence="2">Belongs to the GSP K family.</text>
</comment>
<dbReference type="Gene3D" id="1.10.40.60">
    <property type="entry name" value="EpsJ-like"/>
    <property type="match status" value="1"/>
</dbReference>
<keyword evidence="3" id="KW-0813">Transport</keyword>
<sequence length="273" mass="28106">MRAARGAALLLVLWLVLLLSGLVAGYALSARVESMQGNGVARAMVAQEAARAGIEYAASRLLDPDPARRWVADGRSYRFALDGIAIDVAVRDEAGKIDLNAASFDLLQAFFEALGEPRAAATRLAAAVVDWRDADSLGQPAGSAEDADYAAAGLDGGAKDAPFDTVSELAQVLGMRPALQAAAAPHLTVYGGRALPDAGLADAVVRKTLGLSTQAAPVDPAAPPAPGSGTYSIESRARLADGRSARWSVVLRMGSSGLPGSTYTTLHWAAGEP</sequence>
<comment type="caution">
    <text evidence="11">The sequence shown here is derived from an EMBL/GenBank/DDBJ whole genome shotgun (WGS) entry which is preliminary data.</text>
</comment>
<dbReference type="AlphaFoldDB" id="A0A5R9PCL2"/>
<accession>A0A5R9PCL2</accession>
<evidence type="ECO:0000313" key="12">
    <source>
        <dbReference type="Proteomes" id="UP000308508"/>
    </source>
</evidence>
<keyword evidence="4" id="KW-1003">Cell membrane</keyword>
<dbReference type="Proteomes" id="UP000308508">
    <property type="component" value="Unassembled WGS sequence"/>
</dbReference>
<comment type="subcellular location">
    <subcellularLocation>
        <location evidence="1">Cell inner membrane</location>
    </subcellularLocation>
</comment>
<evidence type="ECO:0000256" key="7">
    <source>
        <dbReference type="ARBA" id="ARBA00022927"/>
    </source>
</evidence>
<keyword evidence="7" id="KW-0653">Protein transport</keyword>
<evidence type="ECO:0000256" key="1">
    <source>
        <dbReference type="ARBA" id="ARBA00004533"/>
    </source>
</evidence>
<dbReference type="RefSeq" id="WP_138349580.1">
    <property type="nucleotide sequence ID" value="NZ_SROY01000006.1"/>
</dbReference>
<protein>
    <submittedName>
        <fullName evidence="11">General secretion pathway protein GspK</fullName>
    </submittedName>
</protein>
<evidence type="ECO:0000256" key="3">
    <source>
        <dbReference type="ARBA" id="ARBA00022448"/>
    </source>
</evidence>
<gene>
    <name evidence="11" type="ORF">E5S66_12075</name>
</gene>
<keyword evidence="5" id="KW-0997">Cell inner membrane</keyword>
<keyword evidence="6" id="KW-0812">Transmembrane</keyword>
<dbReference type="GO" id="GO:0009306">
    <property type="term" value="P:protein secretion"/>
    <property type="evidence" value="ECO:0007669"/>
    <property type="project" value="InterPro"/>
</dbReference>
<dbReference type="EMBL" id="SROY01000006">
    <property type="protein sequence ID" value="TLX20936.1"/>
    <property type="molecule type" value="Genomic_DNA"/>
</dbReference>
<feature type="domain" description="T2SS protein K first SAM-like" evidence="10">
    <location>
        <begin position="100"/>
        <end position="190"/>
    </location>
</feature>
<dbReference type="PANTHER" id="PTHR38831:SF2">
    <property type="entry name" value="TYPE II SECRETION SYSTEM PROTEIN K"/>
    <property type="match status" value="1"/>
</dbReference>
<dbReference type="GO" id="GO:0005886">
    <property type="term" value="C:plasma membrane"/>
    <property type="evidence" value="ECO:0007669"/>
    <property type="project" value="UniProtKB-SubCell"/>
</dbReference>
<reference evidence="11 12" key="1">
    <citation type="submission" date="2019-04" db="EMBL/GenBank/DDBJ databases">
        <authorList>
            <person name="Grouzdev D.S."/>
            <person name="Nazina T.N."/>
        </authorList>
    </citation>
    <scope>NUCLEOTIDE SEQUENCE [LARGE SCALE GENOMIC DNA]</scope>
    <source>
        <strain evidence="11 12">SHC 3-19</strain>
    </source>
</reference>
<dbReference type="InterPro" id="IPR005628">
    <property type="entry name" value="GspK"/>
</dbReference>
<evidence type="ECO:0000256" key="6">
    <source>
        <dbReference type="ARBA" id="ARBA00022692"/>
    </source>
</evidence>
<dbReference type="STRING" id="1123377.GCA_000423885_01609"/>
<keyword evidence="9" id="KW-0472">Membrane</keyword>
<evidence type="ECO:0000256" key="4">
    <source>
        <dbReference type="ARBA" id="ARBA00022475"/>
    </source>
</evidence>
<dbReference type="SUPFAM" id="SSF158544">
    <property type="entry name" value="GspK insert domain-like"/>
    <property type="match status" value="1"/>
</dbReference>
<evidence type="ECO:0000256" key="9">
    <source>
        <dbReference type="ARBA" id="ARBA00023136"/>
    </source>
</evidence>
<dbReference type="Pfam" id="PF21687">
    <property type="entry name" value="T2SSK_1st"/>
    <property type="match status" value="1"/>
</dbReference>
<dbReference type="PANTHER" id="PTHR38831">
    <property type="entry name" value="TYPE II SECRETION SYSTEM PROTEIN K"/>
    <property type="match status" value="1"/>
</dbReference>
<evidence type="ECO:0000259" key="10">
    <source>
        <dbReference type="Pfam" id="PF21687"/>
    </source>
</evidence>
<evidence type="ECO:0000313" key="11">
    <source>
        <dbReference type="EMBL" id="TLX20936.1"/>
    </source>
</evidence>
<name>A0A5R9PCL2_9GAMM</name>